<dbReference type="GO" id="GO:0019509">
    <property type="term" value="P:L-methionine salvage from methylthioadenosine"/>
    <property type="evidence" value="ECO:0007669"/>
    <property type="project" value="TreeGrafter"/>
</dbReference>
<dbReference type="AlphaFoldDB" id="A0A1B1TCI7"/>
<keyword evidence="1" id="KW-0328">Glycosyltransferase</keyword>
<accession>A0A1B1TCI7</accession>
<organism evidence="4">
    <name type="scientific">uncultured Poseidoniia archaeon</name>
    <dbReference type="NCBI Taxonomy" id="1697135"/>
    <lineage>
        <taxon>Archaea</taxon>
        <taxon>Methanobacteriati</taxon>
        <taxon>Thermoplasmatota</taxon>
        <taxon>Candidatus Poseidoniia</taxon>
        <taxon>environmental samples</taxon>
    </lineage>
</organism>
<name>A0A1B1TCI7_9ARCH</name>
<dbReference type="Pfam" id="PF01048">
    <property type="entry name" value="PNP_UDP_1"/>
    <property type="match status" value="1"/>
</dbReference>
<dbReference type="InterPro" id="IPR035994">
    <property type="entry name" value="Nucleoside_phosphorylase_sf"/>
</dbReference>
<feature type="domain" description="Nucleoside phosphorylase" evidence="3">
    <location>
        <begin position="31"/>
        <end position="247"/>
    </location>
</feature>
<dbReference type="GO" id="GO:0017061">
    <property type="term" value="F:S-methyl-5-thioadenosine phosphorylase activity"/>
    <property type="evidence" value="ECO:0007669"/>
    <property type="project" value="InterPro"/>
</dbReference>
<dbReference type="GO" id="GO:0009116">
    <property type="term" value="P:nucleoside metabolic process"/>
    <property type="evidence" value="ECO:0007669"/>
    <property type="project" value="InterPro"/>
</dbReference>
<dbReference type="Gene3D" id="3.40.50.1580">
    <property type="entry name" value="Nucleoside phosphorylase domain"/>
    <property type="match status" value="1"/>
</dbReference>
<reference evidence="4" key="1">
    <citation type="submission" date="2014-11" db="EMBL/GenBank/DDBJ databases">
        <authorList>
            <person name="Zhu J."/>
            <person name="Qi W."/>
            <person name="Song R."/>
        </authorList>
    </citation>
    <scope>NUCLEOTIDE SEQUENCE</scope>
</reference>
<dbReference type="InterPro" id="IPR000845">
    <property type="entry name" value="Nucleoside_phosphorylase_d"/>
</dbReference>
<dbReference type="PANTHER" id="PTHR42679:SF2">
    <property type="entry name" value="S-METHYL-5'-THIOADENOSINE PHOSPHORYLASE"/>
    <property type="match status" value="1"/>
</dbReference>
<proteinExistence type="predicted"/>
<dbReference type="SUPFAM" id="SSF53167">
    <property type="entry name" value="Purine and uridine phosphorylases"/>
    <property type="match status" value="1"/>
</dbReference>
<keyword evidence="2" id="KW-0808">Transferase</keyword>
<evidence type="ECO:0000256" key="1">
    <source>
        <dbReference type="ARBA" id="ARBA00022676"/>
    </source>
</evidence>
<dbReference type="PANTHER" id="PTHR42679">
    <property type="entry name" value="S-METHYL-5'-THIOADENOSINE PHOSPHORYLASE"/>
    <property type="match status" value="1"/>
</dbReference>
<dbReference type="EMBL" id="KP211863">
    <property type="protein sequence ID" value="ANV79994.1"/>
    <property type="molecule type" value="Genomic_DNA"/>
</dbReference>
<dbReference type="CDD" id="cd09010">
    <property type="entry name" value="MTAP_SsMTAPII_like_MTIP"/>
    <property type="match status" value="1"/>
</dbReference>
<evidence type="ECO:0000313" key="4">
    <source>
        <dbReference type="EMBL" id="ANV79994.1"/>
    </source>
</evidence>
<dbReference type="InterPro" id="IPR010044">
    <property type="entry name" value="MTAP"/>
</dbReference>
<reference evidence="4" key="2">
    <citation type="journal article" date="2015" name="ISME J.">
        <title>A new class of marine Euryarchaeota group II from the Mediterranean deep chlorophyll maximum.</title>
        <authorList>
            <person name="Martin-Cuadrado A.B."/>
            <person name="Garcia-Heredia I."/>
            <person name="Molto A.G."/>
            <person name="Lopez-Ubeda R."/>
            <person name="Kimes N."/>
            <person name="Lopez-Garcia P."/>
            <person name="Moreira D."/>
            <person name="Rodriguez-Valera F."/>
        </authorList>
    </citation>
    <scope>NUCLEOTIDE SEQUENCE</scope>
</reference>
<sequence>MERLGVIGGTGLIDMTLGSQIQEAGLTLIRTDSITAETPWGDVPLTCMTLKKGSESRELIFLQRHHNGEGSNMPPHAINHRANIMALKDSGCEAIMAVCSVGAIAQDFPPGKVSLAEQYIDFTGVASTFHDDEAVFTSVTEPFSLEINTILENLLRESQNFDADENLMYTYWLAQGPHFETRAEIDAIEKLGGDMVGMTMPREAKLARELDIPYVAVCISSNWAAGREPGDSTADLHHHDVSSKANTRLGPVWDCLIKLLG</sequence>
<evidence type="ECO:0000259" key="3">
    <source>
        <dbReference type="Pfam" id="PF01048"/>
    </source>
</evidence>
<dbReference type="GO" id="GO:0005829">
    <property type="term" value="C:cytosol"/>
    <property type="evidence" value="ECO:0007669"/>
    <property type="project" value="TreeGrafter"/>
</dbReference>
<evidence type="ECO:0000256" key="2">
    <source>
        <dbReference type="ARBA" id="ARBA00022679"/>
    </source>
</evidence>
<protein>
    <submittedName>
        <fullName evidence="4">Putative 5'-methylthioadenosine phosphorylase</fullName>
    </submittedName>
</protein>